<dbReference type="AlphaFoldDB" id="A0A229RYP9"/>
<proteinExistence type="predicted"/>
<accession>A0A229RYP9</accession>
<dbReference type="Gene3D" id="3.40.1580.10">
    <property type="entry name" value="SMI1/KNR4-like"/>
    <property type="match status" value="1"/>
</dbReference>
<sequence length="276" mass="29707">MRKQWGRAVVIAVASVVIVLGLVFAVTMRRGKSDGMGWLSAEQAPISTPKTPSYSTAAPIPTTRPTLTVDSGCRLGQGPAELDPVPEATTRRVNAAWDRVERWLKAKAPTTAATLRPPATIARITEAQRRSGVAFPAELVASLLRHDGVSGMGDSFALPPFHHLASAETLEGQAKVMCEVLNSSGSDDSVGYWWHGRFVPIAVNGGGDGLFLDQRTATGRLGEWDHEGSVSFDHWPPTLTELLEQTATALETGGPVIHGYRPVVTENRALDWDIPR</sequence>
<dbReference type="RefSeq" id="WP_093936306.1">
    <property type="nucleotide sequence ID" value="NZ_NMQT01000091.1"/>
</dbReference>
<organism evidence="2 3">
    <name type="scientific">Amycolatopsis thailandensis</name>
    <dbReference type="NCBI Taxonomy" id="589330"/>
    <lineage>
        <taxon>Bacteria</taxon>
        <taxon>Bacillati</taxon>
        <taxon>Actinomycetota</taxon>
        <taxon>Actinomycetes</taxon>
        <taxon>Pseudonocardiales</taxon>
        <taxon>Pseudonocardiaceae</taxon>
        <taxon>Amycolatopsis</taxon>
    </lineage>
</organism>
<protein>
    <submittedName>
        <fullName evidence="2">Glucan synthase</fullName>
    </submittedName>
</protein>
<evidence type="ECO:0000259" key="1">
    <source>
        <dbReference type="SMART" id="SM00860"/>
    </source>
</evidence>
<dbReference type="SUPFAM" id="SSF160631">
    <property type="entry name" value="SMI1/KNR4-like"/>
    <property type="match status" value="1"/>
</dbReference>
<dbReference type="InterPro" id="IPR037883">
    <property type="entry name" value="Knr4/Smi1-like_sf"/>
</dbReference>
<dbReference type="Pfam" id="PF09346">
    <property type="entry name" value="SMI1_KNR4"/>
    <property type="match status" value="1"/>
</dbReference>
<feature type="domain" description="Knr4/Smi1-like" evidence="1">
    <location>
        <begin position="118"/>
        <end position="245"/>
    </location>
</feature>
<dbReference type="OrthoDB" id="3287229at2"/>
<evidence type="ECO:0000313" key="3">
    <source>
        <dbReference type="Proteomes" id="UP000215223"/>
    </source>
</evidence>
<reference evidence="2 3" key="1">
    <citation type="submission" date="2017-07" db="EMBL/GenBank/DDBJ databases">
        <title>Amycolatopsis thailandensis Genome sequencing and assembly.</title>
        <authorList>
            <person name="Kaur N."/>
            <person name="Mayilraj S."/>
        </authorList>
    </citation>
    <scope>NUCLEOTIDE SEQUENCE [LARGE SCALE GENOMIC DNA]</scope>
    <source>
        <strain evidence="2 3">JCM 16380</strain>
    </source>
</reference>
<name>A0A229RYP9_9PSEU</name>
<comment type="caution">
    <text evidence="2">The sequence shown here is derived from an EMBL/GenBank/DDBJ whole genome shotgun (WGS) entry which is preliminary data.</text>
</comment>
<dbReference type="InterPro" id="IPR018958">
    <property type="entry name" value="Knr4/Smi1-like_dom"/>
</dbReference>
<evidence type="ECO:0000313" key="2">
    <source>
        <dbReference type="EMBL" id="OXM51776.1"/>
    </source>
</evidence>
<dbReference type="Proteomes" id="UP000215223">
    <property type="component" value="Unassembled WGS sequence"/>
</dbReference>
<dbReference type="EMBL" id="NMQT01000091">
    <property type="protein sequence ID" value="OXM51776.1"/>
    <property type="molecule type" value="Genomic_DNA"/>
</dbReference>
<keyword evidence="3" id="KW-1185">Reference proteome</keyword>
<dbReference type="SMART" id="SM00860">
    <property type="entry name" value="SMI1_KNR4"/>
    <property type="match status" value="1"/>
</dbReference>
<gene>
    <name evidence="2" type="ORF">CFP71_24620</name>
</gene>